<proteinExistence type="predicted"/>
<organism evidence="1 2">
    <name type="scientific">Rhabditophanes sp. KR3021</name>
    <dbReference type="NCBI Taxonomy" id="114890"/>
    <lineage>
        <taxon>Eukaryota</taxon>
        <taxon>Metazoa</taxon>
        <taxon>Ecdysozoa</taxon>
        <taxon>Nematoda</taxon>
        <taxon>Chromadorea</taxon>
        <taxon>Rhabditida</taxon>
        <taxon>Tylenchina</taxon>
        <taxon>Panagrolaimomorpha</taxon>
        <taxon>Strongyloidoidea</taxon>
        <taxon>Alloionematidae</taxon>
        <taxon>Rhabditophanes</taxon>
    </lineage>
</organism>
<sequence>MPSTKTLKHEPDDLDSVIVVRRKARRTPKNEPKNPRHSKKRDSSHDLLSDEETKFFMNKFSQGDKILFNITRAILARVLFIVHSLVTIWQTTRIQNEGSFWAFAFISISIVVEGAHTIIMRFGDERKWFSPSVFLYICATAPPIWLMESKLCEWRVNKQEGMPNEELYLQMLEQLLLVGLIVGRWLLPRGEVSQEQLSQILLAYLAISSDIVEFFDVFKEKIVYENTRIQFIVLSAWSVSLFQFTFILTNSKARKMRVAITEDEEHDKVVPPTQQKKGLSPKINKQASPRIKAGGSKQLRELEVMPSETSAFLSNGRSPSVNSIRHNLAVSQNYVEYHGKKTSHARRHSRNRYPMEELIEIDNEFTQHLNNE</sequence>
<reference evidence="2" key="1">
    <citation type="submission" date="2016-11" db="UniProtKB">
        <authorList>
            <consortium name="WormBaseParasite"/>
        </authorList>
    </citation>
    <scope>IDENTIFICATION</scope>
    <source>
        <strain evidence="2">KR3021</strain>
    </source>
</reference>
<protein>
    <submittedName>
        <fullName evidence="2">Transmembrane protein 26</fullName>
    </submittedName>
</protein>
<dbReference type="Proteomes" id="UP000095286">
    <property type="component" value="Unplaced"/>
</dbReference>
<dbReference type="WBParaSite" id="RSKR_0000273500.1">
    <property type="protein sequence ID" value="RSKR_0000273500.1"/>
    <property type="gene ID" value="RSKR_0000273500"/>
</dbReference>
<evidence type="ECO:0000313" key="1">
    <source>
        <dbReference type="Proteomes" id="UP000095286"/>
    </source>
</evidence>
<accession>A0AC35TNH9</accession>
<evidence type="ECO:0000313" key="2">
    <source>
        <dbReference type="WBParaSite" id="RSKR_0000273500.1"/>
    </source>
</evidence>
<name>A0AC35TNH9_9BILA</name>